<organism evidence="2">
    <name type="scientific">Triatoma infestans</name>
    <name type="common">Assassin bug</name>
    <dbReference type="NCBI Taxonomy" id="30076"/>
    <lineage>
        <taxon>Eukaryota</taxon>
        <taxon>Metazoa</taxon>
        <taxon>Ecdysozoa</taxon>
        <taxon>Arthropoda</taxon>
        <taxon>Hexapoda</taxon>
        <taxon>Insecta</taxon>
        <taxon>Pterygota</taxon>
        <taxon>Neoptera</taxon>
        <taxon>Paraneoptera</taxon>
        <taxon>Hemiptera</taxon>
        <taxon>Heteroptera</taxon>
        <taxon>Panheteroptera</taxon>
        <taxon>Cimicomorpha</taxon>
        <taxon>Reduviidae</taxon>
        <taxon>Triatominae</taxon>
        <taxon>Triatoma</taxon>
    </lineage>
</organism>
<keyword evidence="1" id="KW-1133">Transmembrane helix</keyword>
<sequence length="122" mass="13834">LISSNINMVNPLIISTAVTSTLLFVAHRCLKKIFKKLERKEKKKLNLDILNINHLLTFGTGIVVCPGHKYKQFDCGNLGCNYGRLSYILHFINNSKKYLDVCIYIITAEIFGEAIIAAYRRG</sequence>
<keyword evidence="2" id="KW-0378">Hydrolase</keyword>
<keyword evidence="1" id="KW-0812">Transmembrane</keyword>
<accession>A0A170X021</accession>
<dbReference type="GO" id="GO:0016787">
    <property type="term" value="F:hydrolase activity"/>
    <property type="evidence" value="ECO:0007669"/>
    <property type="project" value="UniProtKB-KW"/>
</dbReference>
<feature type="transmembrane region" description="Helical" evidence="1">
    <location>
        <begin position="12"/>
        <end position="30"/>
    </location>
</feature>
<proteinExistence type="predicted"/>
<reference evidence="2" key="1">
    <citation type="submission" date="2016-04" db="EMBL/GenBank/DDBJ databases">
        <authorList>
            <person name="Calderon-Fernandez G.M.Sr."/>
        </authorList>
    </citation>
    <scope>NUCLEOTIDE SEQUENCE</scope>
    <source>
        <strain evidence="2">Int1</strain>
        <tissue evidence="2">Integument</tissue>
    </source>
</reference>
<dbReference type="Gene3D" id="3.30.870.10">
    <property type="entry name" value="Endonuclease Chain A"/>
    <property type="match status" value="1"/>
</dbReference>
<name>A0A170X021_TRIIF</name>
<evidence type="ECO:0000256" key="1">
    <source>
        <dbReference type="SAM" id="Phobius"/>
    </source>
</evidence>
<dbReference type="AlphaFoldDB" id="A0A170X021"/>
<evidence type="ECO:0000313" key="2">
    <source>
        <dbReference type="EMBL" id="JAR98373.1"/>
    </source>
</evidence>
<protein>
    <submittedName>
        <fullName evidence="2">Cardiolipin hydrolase-like protein, mitochondrial</fullName>
    </submittedName>
</protein>
<feature type="non-terminal residue" evidence="2">
    <location>
        <position position="1"/>
    </location>
</feature>
<keyword evidence="1" id="KW-0472">Membrane</keyword>
<reference evidence="2" key="2">
    <citation type="journal article" date="2017" name="J. Med. Entomol.">
        <title>Transcriptome Analysis of the Triatoma infestans (Hemiptera: Reduviidae) Integument.</title>
        <authorList>
            <person name="Calderon-Fernandez G.M."/>
            <person name="Moriconi D.E."/>
            <person name="Dulbecco A.B."/>
            <person name="Juarez M.P."/>
        </authorList>
    </citation>
    <scope>NUCLEOTIDE SEQUENCE</scope>
    <source>
        <strain evidence="2">Int1</strain>
        <tissue evidence="2">Integument</tissue>
    </source>
</reference>
<dbReference type="EMBL" id="GEMB01004929">
    <property type="protein sequence ID" value="JAR98373.1"/>
    <property type="molecule type" value="Transcribed_RNA"/>
</dbReference>
<feature type="non-terminal residue" evidence="2">
    <location>
        <position position="122"/>
    </location>
</feature>